<dbReference type="AlphaFoldDB" id="A0A9X2MAC7"/>
<dbReference type="Pfam" id="PF02517">
    <property type="entry name" value="Rce1-like"/>
    <property type="match status" value="1"/>
</dbReference>
<comment type="caution">
    <text evidence="3">The sequence shown here is derived from an EMBL/GenBank/DDBJ whole genome shotgun (WGS) entry which is preliminary data.</text>
</comment>
<proteinExistence type="predicted"/>
<dbReference type="GO" id="GO:0008237">
    <property type="term" value="F:metallopeptidase activity"/>
    <property type="evidence" value="ECO:0007669"/>
    <property type="project" value="UniProtKB-KW"/>
</dbReference>
<evidence type="ECO:0000256" key="1">
    <source>
        <dbReference type="SAM" id="Phobius"/>
    </source>
</evidence>
<keyword evidence="3" id="KW-0378">Hydrolase</keyword>
<dbReference type="PANTHER" id="PTHR35797:SF1">
    <property type="entry name" value="PROTEASE"/>
    <property type="match status" value="1"/>
</dbReference>
<feature type="transmembrane region" description="Helical" evidence="1">
    <location>
        <begin position="12"/>
        <end position="30"/>
    </location>
</feature>
<protein>
    <submittedName>
        <fullName evidence="3">CPBP family intramembrane metalloprotease</fullName>
    </submittedName>
</protein>
<dbReference type="GO" id="GO:0004175">
    <property type="term" value="F:endopeptidase activity"/>
    <property type="evidence" value="ECO:0007669"/>
    <property type="project" value="UniProtKB-ARBA"/>
</dbReference>
<feature type="transmembrane region" description="Helical" evidence="1">
    <location>
        <begin position="124"/>
        <end position="150"/>
    </location>
</feature>
<feature type="transmembrane region" description="Helical" evidence="1">
    <location>
        <begin position="42"/>
        <end position="61"/>
    </location>
</feature>
<keyword evidence="1" id="KW-0812">Transmembrane</keyword>
<evidence type="ECO:0000259" key="2">
    <source>
        <dbReference type="Pfam" id="PF02517"/>
    </source>
</evidence>
<dbReference type="GO" id="GO:0080120">
    <property type="term" value="P:CAAX-box protein maturation"/>
    <property type="evidence" value="ECO:0007669"/>
    <property type="project" value="UniProtKB-ARBA"/>
</dbReference>
<feature type="transmembrane region" description="Helical" evidence="1">
    <location>
        <begin position="233"/>
        <end position="253"/>
    </location>
</feature>
<dbReference type="Proteomes" id="UP001140817">
    <property type="component" value="Unassembled WGS sequence"/>
</dbReference>
<accession>A0A9X2MAC7</accession>
<keyword evidence="4" id="KW-1185">Reference proteome</keyword>
<dbReference type="PANTHER" id="PTHR35797">
    <property type="entry name" value="PROTEASE-RELATED"/>
    <property type="match status" value="1"/>
</dbReference>
<reference evidence="3" key="1">
    <citation type="submission" date="2022-07" db="EMBL/GenBank/DDBJ databases">
        <title>Enhanced cultured diversity of the mouse gut microbiota enables custom-made synthetic communities.</title>
        <authorList>
            <person name="Afrizal A."/>
        </authorList>
    </citation>
    <scope>NUCLEOTIDE SEQUENCE</scope>
    <source>
        <strain evidence="3">DSM 29186</strain>
    </source>
</reference>
<dbReference type="EMBL" id="JANKBY010000105">
    <property type="protein sequence ID" value="MCR1823083.1"/>
    <property type="molecule type" value="Genomic_DNA"/>
</dbReference>
<gene>
    <name evidence="3" type="ORF">NSA58_09825</name>
</gene>
<dbReference type="RefSeq" id="WP_052232859.1">
    <property type="nucleotide sequence ID" value="NZ_JANKBY010000105.1"/>
</dbReference>
<sequence>MGKNIEKRRLYVFLGIVFILSWGWVATIPLTGDTYGSSKSLIILSVLMLIPTLSSILTRLITKEGFKNMYLKPRFKNNMKYYLTAYFMTNVFIILGGIIFFIIFPNMLDTNLTSLKELLQNQGIAIDAKIILIAQFAQGILIGPIINIIFTLGEEVGWRGYLLQKLCKQYSVQKSIIISGVIWGIWHAPIIAMGHNYGTGYVGAPWGGIFAMIVFCVIFGFYLSYLTIKTKSVIPAGIAHSAINGFAAFSIILCRGTVNPFIGPAPTGIIGGCILILVGIYCYIKLGKIENPFEEEVIINN</sequence>
<evidence type="ECO:0000313" key="4">
    <source>
        <dbReference type="Proteomes" id="UP001140817"/>
    </source>
</evidence>
<feature type="domain" description="CAAX prenyl protease 2/Lysostaphin resistance protein A-like" evidence="2">
    <location>
        <begin position="140"/>
        <end position="245"/>
    </location>
</feature>
<feature type="transmembrane region" description="Helical" evidence="1">
    <location>
        <begin position="204"/>
        <end position="226"/>
    </location>
</feature>
<keyword evidence="1" id="KW-0472">Membrane</keyword>
<name>A0A9X2MAC7_9FIRM</name>
<keyword evidence="1" id="KW-1133">Transmembrane helix</keyword>
<keyword evidence="3" id="KW-0482">Metalloprotease</keyword>
<keyword evidence="3" id="KW-0645">Protease</keyword>
<dbReference type="InterPro" id="IPR042150">
    <property type="entry name" value="MmRce1-like"/>
</dbReference>
<evidence type="ECO:0000313" key="3">
    <source>
        <dbReference type="EMBL" id="MCR1823083.1"/>
    </source>
</evidence>
<feature type="transmembrane region" description="Helical" evidence="1">
    <location>
        <begin position="81"/>
        <end position="104"/>
    </location>
</feature>
<feature type="transmembrane region" description="Helical" evidence="1">
    <location>
        <begin position="265"/>
        <end position="284"/>
    </location>
</feature>
<dbReference type="InterPro" id="IPR003675">
    <property type="entry name" value="Rce1/LyrA-like_dom"/>
</dbReference>
<feature type="transmembrane region" description="Helical" evidence="1">
    <location>
        <begin position="171"/>
        <end position="192"/>
    </location>
</feature>
<organism evidence="3 4">
    <name type="scientific">Terrisporobacter muris</name>
    <dbReference type="NCBI Taxonomy" id="2963284"/>
    <lineage>
        <taxon>Bacteria</taxon>
        <taxon>Bacillati</taxon>
        <taxon>Bacillota</taxon>
        <taxon>Clostridia</taxon>
        <taxon>Peptostreptococcales</taxon>
        <taxon>Peptostreptococcaceae</taxon>
        <taxon>Terrisporobacter</taxon>
    </lineage>
</organism>